<feature type="transmembrane region" description="Helical" evidence="7">
    <location>
        <begin position="68"/>
        <end position="91"/>
    </location>
</feature>
<feature type="transmembrane region" description="Helical" evidence="7">
    <location>
        <begin position="167"/>
        <end position="195"/>
    </location>
</feature>
<feature type="transmembrane region" description="Helical" evidence="7">
    <location>
        <begin position="140"/>
        <end position="161"/>
    </location>
</feature>
<feature type="transmembrane region" description="Helical" evidence="7">
    <location>
        <begin position="35"/>
        <end position="56"/>
    </location>
</feature>
<reference evidence="8 9" key="1">
    <citation type="submission" date="2018-12" db="EMBL/GenBank/DDBJ databases">
        <authorList>
            <consortium name="Pathogen Informatics"/>
        </authorList>
    </citation>
    <scope>NUCLEOTIDE SEQUENCE [LARGE SCALE GENOMIC DNA]</scope>
    <source>
        <strain evidence="8 9">NCTC10036</strain>
    </source>
</reference>
<feature type="transmembrane region" description="Helical" evidence="7">
    <location>
        <begin position="97"/>
        <end position="120"/>
    </location>
</feature>
<dbReference type="Pfam" id="PF01810">
    <property type="entry name" value="LysE"/>
    <property type="match status" value="1"/>
</dbReference>
<protein>
    <submittedName>
        <fullName evidence="8">Homoserine/homoserine lactone efflux protein</fullName>
    </submittedName>
</protein>
<evidence type="ECO:0000256" key="2">
    <source>
        <dbReference type="ARBA" id="ARBA00022475"/>
    </source>
</evidence>
<gene>
    <name evidence="8" type="primary">rhtB_2</name>
    <name evidence="8" type="ORF">NCTC10036_00421</name>
</gene>
<proteinExistence type="predicted"/>
<evidence type="ECO:0000256" key="4">
    <source>
        <dbReference type="ARBA" id="ARBA00022970"/>
    </source>
</evidence>
<dbReference type="Proteomes" id="UP000281904">
    <property type="component" value="Chromosome"/>
</dbReference>
<name>A0A448S107_SERRU</name>
<evidence type="ECO:0000256" key="5">
    <source>
        <dbReference type="ARBA" id="ARBA00022989"/>
    </source>
</evidence>
<evidence type="ECO:0000313" key="9">
    <source>
        <dbReference type="Proteomes" id="UP000281904"/>
    </source>
</evidence>
<dbReference type="InterPro" id="IPR001123">
    <property type="entry name" value="LeuE-type"/>
</dbReference>
<keyword evidence="6 7" id="KW-0472">Membrane</keyword>
<evidence type="ECO:0000256" key="3">
    <source>
        <dbReference type="ARBA" id="ARBA00022692"/>
    </source>
</evidence>
<dbReference type="AlphaFoldDB" id="A0A448S107"/>
<keyword evidence="4" id="KW-0813">Transport</keyword>
<keyword evidence="3 7" id="KW-0812">Transmembrane</keyword>
<keyword evidence="2" id="KW-1003">Cell membrane</keyword>
<dbReference type="EMBL" id="LR134493">
    <property type="protein sequence ID" value="VEI61439.1"/>
    <property type="molecule type" value="Genomic_DNA"/>
</dbReference>
<evidence type="ECO:0000256" key="7">
    <source>
        <dbReference type="SAM" id="Phobius"/>
    </source>
</evidence>
<keyword evidence="4" id="KW-0029">Amino-acid transport</keyword>
<evidence type="ECO:0000313" key="8">
    <source>
        <dbReference type="EMBL" id="VEI61439.1"/>
    </source>
</evidence>
<dbReference type="PANTHER" id="PTHR30086">
    <property type="entry name" value="ARGININE EXPORTER PROTEIN ARGO"/>
    <property type="match status" value="1"/>
</dbReference>
<evidence type="ECO:0000256" key="1">
    <source>
        <dbReference type="ARBA" id="ARBA00004651"/>
    </source>
</evidence>
<keyword evidence="5 7" id="KW-1133">Transmembrane helix</keyword>
<feature type="transmembrane region" description="Helical" evidence="7">
    <location>
        <begin position="207"/>
        <end position="225"/>
    </location>
</feature>
<dbReference type="GO" id="GO:0015171">
    <property type="term" value="F:amino acid transmembrane transporter activity"/>
    <property type="evidence" value="ECO:0007669"/>
    <property type="project" value="TreeGrafter"/>
</dbReference>
<dbReference type="GO" id="GO:0005886">
    <property type="term" value="C:plasma membrane"/>
    <property type="evidence" value="ECO:0007669"/>
    <property type="project" value="UniProtKB-SubCell"/>
</dbReference>
<dbReference type="PANTHER" id="PTHR30086:SF20">
    <property type="entry name" value="ARGININE EXPORTER PROTEIN ARGO-RELATED"/>
    <property type="match status" value="1"/>
</dbReference>
<comment type="subcellular location">
    <subcellularLocation>
        <location evidence="1">Cell membrane</location>
        <topology evidence="1">Multi-pass membrane protein</topology>
    </subcellularLocation>
</comment>
<accession>A0A448S107</accession>
<sequence length="227" mass="24029">MLRARTSLSILHTLAKPQAVTYYPSTMDINLPGFIPALLPVALSPGASFTLAMNGALADGRQGLLRTLLGTALGIYTHALLIGLGVTAVLVASPAAFGVLSIVGSLYLLWLGISLIRSGVAARRLALNSGGMRVTLKSAWLLNVLNPKAIMFYLTVVSQFAGQHGDIGNYLLLASVHIAVMCTWLIAVSYALVFSARKADPLTLKKYINIGGGTLLVLFSLSSLFHH</sequence>
<organism evidence="8 9">
    <name type="scientific">Serratia rubidaea</name>
    <name type="common">Serratia marinorubra</name>
    <dbReference type="NCBI Taxonomy" id="61652"/>
    <lineage>
        <taxon>Bacteria</taxon>
        <taxon>Pseudomonadati</taxon>
        <taxon>Pseudomonadota</taxon>
        <taxon>Gammaproteobacteria</taxon>
        <taxon>Enterobacterales</taxon>
        <taxon>Yersiniaceae</taxon>
        <taxon>Serratia</taxon>
    </lineage>
</organism>
<evidence type="ECO:0000256" key="6">
    <source>
        <dbReference type="ARBA" id="ARBA00023136"/>
    </source>
</evidence>